<sequence length="104" mass="11677">MKVKAFQATSMECTVVLYGHELTYRRIPERGIMLSCAVRNPDEAELTQRQIDDAKQLATAVMDDSELRHALRQKAEKDRPVSSQEAAKFFAQIKLGLREPAGTA</sequence>
<evidence type="ECO:0000313" key="2">
    <source>
        <dbReference type="Proteomes" id="UP000228809"/>
    </source>
</evidence>
<accession>A0A2M6WE88</accession>
<name>A0A2M6WE88_9BACT</name>
<dbReference type="EMBL" id="PFBJ01000011">
    <property type="protein sequence ID" value="PIT91107.1"/>
    <property type="molecule type" value="Genomic_DNA"/>
</dbReference>
<proteinExistence type="predicted"/>
<dbReference type="AlphaFoldDB" id="A0A2M6WE88"/>
<comment type="caution">
    <text evidence="1">The sequence shown here is derived from an EMBL/GenBank/DDBJ whole genome shotgun (WGS) entry which is preliminary data.</text>
</comment>
<reference evidence="2" key="1">
    <citation type="submission" date="2017-09" db="EMBL/GenBank/DDBJ databases">
        <title>Depth-based differentiation of microbial function through sediment-hosted aquifers and enrichment of novel symbionts in the deep terrestrial subsurface.</title>
        <authorList>
            <person name="Probst A.J."/>
            <person name="Ladd B."/>
            <person name="Jarett J.K."/>
            <person name="Geller-Mcgrath D.E."/>
            <person name="Sieber C.M.K."/>
            <person name="Emerson J.B."/>
            <person name="Anantharaman K."/>
            <person name="Thomas B.C."/>
            <person name="Malmstrom R."/>
            <person name="Stieglmeier M."/>
            <person name="Klingl A."/>
            <person name="Woyke T."/>
            <person name="Ryan C.M."/>
            <person name="Banfield J.F."/>
        </authorList>
    </citation>
    <scope>NUCLEOTIDE SEQUENCE [LARGE SCALE GENOMIC DNA]</scope>
</reference>
<protein>
    <submittedName>
        <fullName evidence="1">Uncharacterized protein</fullName>
    </submittedName>
</protein>
<evidence type="ECO:0000313" key="1">
    <source>
        <dbReference type="EMBL" id="PIT91107.1"/>
    </source>
</evidence>
<dbReference type="Proteomes" id="UP000228809">
    <property type="component" value="Unassembled WGS sequence"/>
</dbReference>
<organism evidence="1 2">
    <name type="scientific">Candidatus Kaiserbacteria bacterium CG10_big_fil_rev_8_21_14_0_10_49_17</name>
    <dbReference type="NCBI Taxonomy" id="1974609"/>
    <lineage>
        <taxon>Bacteria</taxon>
        <taxon>Candidatus Kaiseribacteriota</taxon>
    </lineage>
</organism>
<gene>
    <name evidence="1" type="ORF">COU17_02345</name>
</gene>